<dbReference type="EMBL" id="JACGWN010000007">
    <property type="protein sequence ID" value="KAL0443395.1"/>
    <property type="molecule type" value="Genomic_DNA"/>
</dbReference>
<dbReference type="GO" id="GO:0015297">
    <property type="term" value="F:antiporter activity"/>
    <property type="evidence" value="ECO:0007669"/>
    <property type="project" value="InterPro"/>
</dbReference>
<dbReference type="GO" id="GO:0016020">
    <property type="term" value="C:membrane"/>
    <property type="evidence" value="ECO:0007669"/>
    <property type="project" value="InterPro"/>
</dbReference>
<keyword evidence="2" id="KW-0812">Transmembrane</keyword>
<organism evidence="3">
    <name type="scientific">Sesamum latifolium</name>
    <dbReference type="NCBI Taxonomy" id="2727402"/>
    <lineage>
        <taxon>Eukaryota</taxon>
        <taxon>Viridiplantae</taxon>
        <taxon>Streptophyta</taxon>
        <taxon>Embryophyta</taxon>
        <taxon>Tracheophyta</taxon>
        <taxon>Spermatophyta</taxon>
        <taxon>Magnoliopsida</taxon>
        <taxon>eudicotyledons</taxon>
        <taxon>Gunneridae</taxon>
        <taxon>Pentapetalae</taxon>
        <taxon>asterids</taxon>
        <taxon>lamiids</taxon>
        <taxon>Lamiales</taxon>
        <taxon>Pedaliaceae</taxon>
        <taxon>Sesamum</taxon>
    </lineage>
</organism>
<evidence type="ECO:0000256" key="2">
    <source>
        <dbReference type="SAM" id="Phobius"/>
    </source>
</evidence>
<keyword evidence="2" id="KW-0472">Membrane</keyword>
<protein>
    <submittedName>
        <fullName evidence="3">Protein DETOXIFICATION 23</fullName>
    </submittedName>
</protein>
<name>A0AAW2WNX2_9LAMI</name>
<dbReference type="AlphaFoldDB" id="A0AAW2WNX2"/>
<sequence>MQNMDENQGSKEEDLKGKIWEENKKMWVVAGPAIFTRFSTFGITVISQAFIGHIGPTELAAFALVATLLARFANGLLLGAASGLETLCGQAYGAKQYHMLGIYLQRSWIVLIVVTTTVLVPIYIFAAPILKALDRMKLLRKWQGILLSGTFLGILLYRIIQLPNIFTSTKQERDHRILGSVFVIIPRFPVLASNSEVQIRSERHFDINNFGILGSKRGAINIRHIWRMSRNMERFHNLSLQRSLAGCQAFFIVWCYDLVWPTPPEMSFHEFIDLASFDTHIVNHYMQCYEF</sequence>
<feature type="transmembrane region" description="Helical" evidence="2">
    <location>
        <begin position="26"/>
        <end position="47"/>
    </location>
</feature>
<accession>A0AAW2WNX2</accession>
<comment type="similarity">
    <text evidence="1">Belongs to the multi antimicrobial extrusion (MATE) (TC 2.A.66.1) family.</text>
</comment>
<dbReference type="GO" id="GO:0042910">
    <property type="term" value="F:xenobiotic transmembrane transporter activity"/>
    <property type="evidence" value="ECO:0007669"/>
    <property type="project" value="InterPro"/>
</dbReference>
<comment type="caution">
    <text evidence="3">The sequence shown here is derived from an EMBL/GenBank/DDBJ whole genome shotgun (WGS) entry which is preliminary data.</text>
</comment>
<evidence type="ECO:0000256" key="1">
    <source>
        <dbReference type="ARBA" id="ARBA00010199"/>
    </source>
</evidence>
<dbReference type="InterPro" id="IPR002528">
    <property type="entry name" value="MATE_fam"/>
</dbReference>
<feature type="transmembrane region" description="Helical" evidence="2">
    <location>
        <begin position="108"/>
        <end position="130"/>
    </location>
</feature>
<gene>
    <name evidence="3" type="ORF">Slati_2062200</name>
</gene>
<keyword evidence="2" id="KW-1133">Transmembrane helix</keyword>
<evidence type="ECO:0000313" key="3">
    <source>
        <dbReference type="EMBL" id="KAL0443395.1"/>
    </source>
</evidence>
<reference evidence="3" key="1">
    <citation type="submission" date="2020-06" db="EMBL/GenBank/DDBJ databases">
        <authorList>
            <person name="Li T."/>
            <person name="Hu X."/>
            <person name="Zhang T."/>
            <person name="Song X."/>
            <person name="Zhang H."/>
            <person name="Dai N."/>
            <person name="Sheng W."/>
            <person name="Hou X."/>
            <person name="Wei L."/>
        </authorList>
    </citation>
    <scope>NUCLEOTIDE SEQUENCE</scope>
    <source>
        <strain evidence="3">KEN1</strain>
        <tissue evidence="3">Leaf</tissue>
    </source>
</reference>
<feature type="transmembrane region" description="Helical" evidence="2">
    <location>
        <begin position="59"/>
        <end position="81"/>
    </location>
</feature>
<dbReference type="Pfam" id="PF01554">
    <property type="entry name" value="MatE"/>
    <property type="match status" value="1"/>
</dbReference>
<reference evidence="3" key="2">
    <citation type="journal article" date="2024" name="Plant">
        <title>Genomic evolution and insights into agronomic trait innovations of Sesamum species.</title>
        <authorList>
            <person name="Miao H."/>
            <person name="Wang L."/>
            <person name="Qu L."/>
            <person name="Liu H."/>
            <person name="Sun Y."/>
            <person name="Le M."/>
            <person name="Wang Q."/>
            <person name="Wei S."/>
            <person name="Zheng Y."/>
            <person name="Lin W."/>
            <person name="Duan Y."/>
            <person name="Cao H."/>
            <person name="Xiong S."/>
            <person name="Wang X."/>
            <person name="Wei L."/>
            <person name="Li C."/>
            <person name="Ma Q."/>
            <person name="Ju M."/>
            <person name="Zhao R."/>
            <person name="Li G."/>
            <person name="Mu C."/>
            <person name="Tian Q."/>
            <person name="Mei H."/>
            <person name="Zhang T."/>
            <person name="Gao T."/>
            <person name="Zhang H."/>
        </authorList>
    </citation>
    <scope>NUCLEOTIDE SEQUENCE</scope>
    <source>
        <strain evidence="3">KEN1</strain>
    </source>
</reference>
<proteinExistence type="inferred from homology"/>
<dbReference type="PANTHER" id="PTHR11206">
    <property type="entry name" value="MULTIDRUG RESISTANCE PROTEIN"/>
    <property type="match status" value="1"/>
</dbReference>
<feature type="transmembrane region" description="Helical" evidence="2">
    <location>
        <begin position="142"/>
        <end position="160"/>
    </location>
</feature>